<dbReference type="InterPro" id="IPR051677">
    <property type="entry name" value="AfsR-DnrI-RedD_regulator"/>
</dbReference>
<dbReference type="GO" id="GO:0006355">
    <property type="term" value="P:regulation of DNA-templated transcription"/>
    <property type="evidence" value="ECO:0007669"/>
    <property type="project" value="InterPro"/>
</dbReference>
<dbReference type="Gene3D" id="3.40.50.300">
    <property type="entry name" value="P-loop containing nucleotide triphosphate hydrolases"/>
    <property type="match status" value="1"/>
</dbReference>
<organism evidence="4 5">
    <name type="scientific">Amycolatopsis thermoflava</name>
    <dbReference type="NCBI Taxonomy" id="84480"/>
    <lineage>
        <taxon>Bacteria</taxon>
        <taxon>Bacillati</taxon>
        <taxon>Actinomycetota</taxon>
        <taxon>Actinomycetes</taxon>
        <taxon>Pseudonocardiales</taxon>
        <taxon>Pseudonocardiaceae</taxon>
        <taxon>Amycolatopsis</taxon>
        <taxon>Amycolatopsis methanolica group</taxon>
    </lineage>
</organism>
<dbReference type="SUPFAM" id="SSF52540">
    <property type="entry name" value="P-loop containing nucleoside triphosphate hydrolases"/>
    <property type="match status" value="1"/>
</dbReference>
<dbReference type="InterPro" id="IPR016032">
    <property type="entry name" value="Sig_transdc_resp-reg_C-effctor"/>
</dbReference>
<dbReference type="Pfam" id="PF13401">
    <property type="entry name" value="AAA_22"/>
    <property type="match status" value="1"/>
</dbReference>
<keyword evidence="1" id="KW-0805">Transcription regulation</keyword>
<evidence type="ECO:0000313" key="4">
    <source>
        <dbReference type="EMBL" id="ROS44312.1"/>
    </source>
</evidence>
<sequence length="1011" mass="110049">MPPSDAGVPSDSAARTIIRRKLAQPVVGDRLVRRDRLVDRIRGLLGRANVLTVYAAAGSGKTTAVAMALQDLDRPVAWLSLDGTESAAGRLLLYIEAAVAPHASEARGAATDALAAGILIGEAAGLLAESLHGTGTVLVCDNAERISGSDEALTVLSALARYAPADVAIILISRTALPLDTGSTGELARVAELTGPDLAFALDETEEALRLAGRPVSDAAEVMRVTGGWAAGILFADGAAADAPHRFRDYLSTHVLSGLSEAERQFLVHTSLLDEVTADDAVALGLDDAPRVLAALRRRHLPATWPDDRTLMVSPQLRDHLRDLLAQQEPGRLKQLRLRHARLLVRRGEQEEAVDALLDVGAVDEAWVLAAELLPRLIERMDFGPAARWLDELQVSQRSLSPRIGGIVLRVAFALEQAGRGVELYDRHGRDWITELAADERDGSGEALVLLVWCLWHAGRSADAELVCELLPRGRARDIALTVLALSRDEPPPPFPPFATTPSGPLDGMLMRLAFMRGRLAGLDDPGAYGPWRSVLGAPWVIAGLRATGRIEKALALYEAHRDAPQPLWLHALDAVELMIDLGRAEEAWQALRRGHELVSATGSQIYRVLLHLMEAKLCLRLHHDPEAAHRALDEAEASGAGTHAFTRELASLWRGLAFLLRHRDTEARDVLQPCLQSMLAADRVLEIPTAACYLAEVLWRLGAEDASDESASLAIRVAEERGSVHLLLNALSDVPAVAVRGADTESNRLSRWHELTASLANGRRITAAGRAPRLVLEDLGEPELRVDGATVTPRLRKSIELLAYLLATPGHEAGRQELLGSLFDSDNEAAGRSYLRQALYRLREVLPEELSPVLRKDRFCLPGPDLVASSATEVLEAFTRADHQDGEVRLNTLTEALAATERGRYLAGLSGAWVETRRAEVDERILRARLDVAKVAFRLGRYRDAVANVDTVLRLDPYREQGWLLRITLARASGNDDDVLALYQRYVATMHELAVPPSAEVHRLVTRLRS</sequence>
<dbReference type="SMART" id="SM01043">
    <property type="entry name" value="BTAD"/>
    <property type="match status" value="1"/>
</dbReference>
<protein>
    <submittedName>
        <fullName evidence="4">ATP/maltotriose-dependent transcriptional regulator MalT</fullName>
    </submittedName>
</protein>
<keyword evidence="5" id="KW-1185">Reference proteome</keyword>
<evidence type="ECO:0000256" key="1">
    <source>
        <dbReference type="ARBA" id="ARBA00023015"/>
    </source>
</evidence>
<dbReference type="Proteomes" id="UP000274843">
    <property type="component" value="Unassembled WGS sequence"/>
</dbReference>
<dbReference type="EMBL" id="RKHY01000001">
    <property type="protein sequence ID" value="ROS44312.1"/>
    <property type="molecule type" value="Genomic_DNA"/>
</dbReference>
<dbReference type="InterPro" id="IPR027417">
    <property type="entry name" value="P-loop_NTPase"/>
</dbReference>
<reference evidence="4 5" key="1">
    <citation type="submission" date="2018-11" db="EMBL/GenBank/DDBJ databases">
        <title>Sequencing the genomes of 1000 actinobacteria strains.</title>
        <authorList>
            <person name="Klenk H.-P."/>
        </authorList>
    </citation>
    <scope>NUCLEOTIDE SEQUENCE [LARGE SCALE GENOMIC DNA]</scope>
    <source>
        <strain evidence="4 5">DSM 44348</strain>
    </source>
</reference>
<name>A0A3N2H5X0_9PSEU</name>
<dbReference type="Pfam" id="PF03704">
    <property type="entry name" value="BTAD"/>
    <property type="match status" value="1"/>
</dbReference>
<dbReference type="PANTHER" id="PTHR35807:SF1">
    <property type="entry name" value="TRANSCRIPTIONAL REGULATOR REDD"/>
    <property type="match status" value="1"/>
</dbReference>
<dbReference type="InterPro" id="IPR005158">
    <property type="entry name" value="BTAD"/>
</dbReference>
<dbReference type="AlphaFoldDB" id="A0A3N2H5X0"/>
<dbReference type="GO" id="GO:0003677">
    <property type="term" value="F:DNA binding"/>
    <property type="evidence" value="ECO:0007669"/>
    <property type="project" value="InterPro"/>
</dbReference>
<evidence type="ECO:0000313" key="5">
    <source>
        <dbReference type="Proteomes" id="UP000274843"/>
    </source>
</evidence>
<dbReference type="SUPFAM" id="SSF46894">
    <property type="entry name" value="C-terminal effector domain of the bipartite response regulators"/>
    <property type="match status" value="1"/>
</dbReference>
<dbReference type="GeneID" id="301847999"/>
<accession>A0A3N2H5X0</accession>
<dbReference type="SUPFAM" id="SSF48452">
    <property type="entry name" value="TPR-like"/>
    <property type="match status" value="1"/>
</dbReference>
<gene>
    <name evidence="4" type="ORF">EDD35_6748</name>
</gene>
<dbReference type="RefSeq" id="WP_231960860.1">
    <property type="nucleotide sequence ID" value="NZ_RKHY01000001.1"/>
</dbReference>
<dbReference type="InterPro" id="IPR036388">
    <property type="entry name" value="WH-like_DNA-bd_sf"/>
</dbReference>
<dbReference type="Gene3D" id="1.10.10.10">
    <property type="entry name" value="Winged helix-like DNA-binding domain superfamily/Winged helix DNA-binding domain"/>
    <property type="match status" value="1"/>
</dbReference>
<keyword evidence="2" id="KW-0804">Transcription</keyword>
<dbReference type="InterPro" id="IPR049945">
    <property type="entry name" value="AAA_22"/>
</dbReference>
<comment type="caution">
    <text evidence="4">The sequence shown here is derived from an EMBL/GenBank/DDBJ whole genome shotgun (WGS) entry which is preliminary data.</text>
</comment>
<feature type="domain" description="Bacterial transcriptional activator" evidence="3">
    <location>
        <begin position="876"/>
        <end position="1010"/>
    </location>
</feature>
<dbReference type="GO" id="GO:0016887">
    <property type="term" value="F:ATP hydrolysis activity"/>
    <property type="evidence" value="ECO:0007669"/>
    <property type="project" value="InterPro"/>
</dbReference>
<proteinExistence type="predicted"/>
<dbReference type="Pfam" id="PF25873">
    <property type="entry name" value="WHD_MalT"/>
    <property type="match status" value="1"/>
</dbReference>
<dbReference type="Gene3D" id="1.25.40.10">
    <property type="entry name" value="Tetratricopeptide repeat domain"/>
    <property type="match status" value="1"/>
</dbReference>
<dbReference type="InterPro" id="IPR059106">
    <property type="entry name" value="WHD_MalT"/>
</dbReference>
<dbReference type="InterPro" id="IPR011990">
    <property type="entry name" value="TPR-like_helical_dom_sf"/>
</dbReference>
<dbReference type="PANTHER" id="PTHR35807">
    <property type="entry name" value="TRANSCRIPTIONAL REGULATOR REDD-RELATED"/>
    <property type="match status" value="1"/>
</dbReference>
<evidence type="ECO:0000259" key="3">
    <source>
        <dbReference type="SMART" id="SM01043"/>
    </source>
</evidence>
<evidence type="ECO:0000256" key="2">
    <source>
        <dbReference type="ARBA" id="ARBA00023163"/>
    </source>
</evidence>